<protein>
    <submittedName>
        <fullName evidence="4">Uncharacterized protein</fullName>
    </submittedName>
</protein>
<name>A0A6J8DCW7_MYTCO</name>
<keyword evidence="2" id="KW-1133">Transmembrane helix</keyword>
<feature type="chain" id="PRO_5026714705" evidence="3">
    <location>
        <begin position="19"/>
        <end position="623"/>
    </location>
</feature>
<keyword evidence="2" id="KW-0812">Transmembrane</keyword>
<accession>A0A6J8DCW7</accession>
<feature type="signal peptide" evidence="3">
    <location>
        <begin position="1"/>
        <end position="18"/>
    </location>
</feature>
<keyword evidence="5" id="KW-1185">Reference proteome</keyword>
<reference evidence="4 5" key="1">
    <citation type="submission" date="2020-06" db="EMBL/GenBank/DDBJ databases">
        <authorList>
            <person name="Li R."/>
            <person name="Bekaert M."/>
        </authorList>
    </citation>
    <scope>NUCLEOTIDE SEQUENCE [LARGE SCALE GENOMIC DNA]</scope>
    <source>
        <strain evidence="5">wild</strain>
    </source>
</reference>
<evidence type="ECO:0000313" key="4">
    <source>
        <dbReference type="EMBL" id="CAC5406508.1"/>
    </source>
</evidence>
<sequence length="623" mass="72420">MGLHVLMIIAVFTKGLDACNIRICLTWTVHSNYIDLRCRVNYLIYAVEFYNNRRIEQGFCISPKPIPKCFPSNNNTLMMQNPKTNTTYLRISGQIDSQVNGQWECKHGTNTDSAVINVTVLYYGSRKNKMITDDKRCWKSYLAYTMIGFFCTIFLRLCLYLICRFKSKETAWKPFNQGCKEKLNFNRCKKAKTILSIVAVFLIILLFLVPVINGVVDRSICEGETLYIIVGVIIACLFLCTQEDQRTQPSNIDREGLLICTIDLKLIWNFVLNGQETANAPQTWSGKRRRSDDIRRKYMYRTSAHTIMDGSDTPHDSDEMPSYSCPSPNSPFINGQMHTEMELSGQESKNMGTSTKQIQPPDFHNRANELTTDMSKTRCFRVRNVRPASEYPVRRTFSGVSNDVWNEFIQYFENTSELNVWNNENSRRVLLSTLRGQAETYAYGIPVIIQRDYNRLKRKMEERFGHTAMIERYVTEAKLRKRKPEESLRDFGQPIEDLFRRAYPSNSEIVEENSIKAFLDKFGQSQDFRLAVKRTRPNTLEGKPAQRPIYEVEDGDSDADVTAETEGTKRENVDRSKVPYNYQRNNGIGSQGRFYNRDRWRGRDRSPMFKYRLPEFPEPRRGP</sequence>
<feature type="region of interest" description="Disordered" evidence="1">
    <location>
        <begin position="554"/>
        <end position="599"/>
    </location>
</feature>
<evidence type="ECO:0000256" key="2">
    <source>
        <dbReference type="SAM" id="Phobius"/>
    </source>
</evidence>
<organism evidence="4 5">
    <name type="scientific">Mytilus coruscus</name>
    <name type="common">Sea mussel</name>
    <dbReference type="NCBI Taxonomy" id="42192"/>
    <lineage>
        <taxon>Eukaryota</taxon>
        <taxon>Metazoa</taxon>
        <taxon>Spiralia</taxon>
        <taxon>Lophotrochozoa</taxon>
        <taxon>Mollusca</taxon>
        <taxon>Bivalvia</taxon>
        <taxon>Autobranchia</taxon>
        <taxon>Pteriomorphia</taxon>
        <taxon>Mytilida</taxon>
        <taxon>Mytiloidea</taxon>
        <taxon>Mytilidae</taxon>
        <taxon>Mytilinae</taxon>
        <taxon>Mytilus</taxon>
    </lineage>
</organism>
<evidence type="ECO:0000256" key="3">
    <source>
        <dbReference type="SAM" id="SignalP"/>
    </source>
</evidence>
<keyword evidence="3" id="KW-0732">Signal</keyword>
<dbReference type="Proteomes" id="UP000507470">
    <property type="component" value="Unassembled WGS sequence"/>
</dbReference>
<dbReference type="EMBL" id="CACVKT020007234">
    <property type="protein sequence ID" value="CAC5406508.1"/>
    <property type="molecule type" value="Genomic_DNA"/>
</dbReference>
<gene>
    <name evidence="4" type="ORF">MCOR_40079</name>
</gene>
<dbReference type="AlphaFoldDB" id="A0A6J8DCW7"/>
<proteinExistence type="predicted"/>
<keyword evidence="2" id="KW-0472">Membrane</keyword>
<evidence type="ECO:0000313" key="5">
    <source>
        <dbReference type="Proteomes" id="UP000507470"/>
    </source>
</evidence>
<dbReference type="PANTHER" id="PTHR33223">
    <property type="entry name" value="CCHC-TYPE DOMAIN-CONTAINING PROTEIN"/>
    <property type="match status" value="1"/>
</dbReference>
<feature type="transmembrane region" description="Helical" evidence="2">
    <location>
        <begin position="141"/>
        <end position="163"/>
    </location>
</feature>
<dbReference type="PANTHER" id="PTHR33223:SF6">
    <property type="entry name" value="CCHC-TYPE DOMAIN-CONTAINING PROTEIN"/>
    <property type="match status" value="1"/>
</dbReference>
<dbReference type="OrthoDB" id="6216348at2759"/>
<feature type="compositionally biased region" description="Acidic residues" evidence="1">
    <location>
        <begin position="554"/>
        <end position="563"/>
    </location>
</feature>
<feature type="transmembrane region" description="Helical" evidence="2">
    <location>
        <begin position="194"/>
        <end position="213"/>
    </location>
</feature>
<feature type="compositionally biased region" description="Basic and acidic residues" evidence="1">
    <location>
        <begin position="566"/>
        <end position="577"/>
    </location>
</feature>
<evidence type="ECO:0000256" key="1">
    <source>
        <dbReference type="SAM" id="MobiDB-lite"/>
    </source>
</evidence>